<name>A0A0R3WPH6_HYDTA</name>
<sequence length="277" mass="29396">TAPIRQSTTGRESAPIPANPFAVVEPTPSRPVSPRQRDTHHFPRSPIVSPDRSGAGSPASMTARPPGIDIRGVGMTRTVVLHKAYLPDAPRIPTLGLSLGTVQNLLAVQRFVPNPTKPSLQQIKNVKPASPAFNAGLRAGDYVLKINHKDVTRACHAEVVKLLENLKSNVVVLEVTRPKPEEPCPGQKEHFVASRHSTLAGGTSNSATKAIVQRSVSMAGRVNHNNGPAPYSPMLPMHVPPHSQCISPDGSSVSSTASTMGSASPRNYQKAGNEVVV</sequence>
<feature type="region of interest" description="Disordered" evidence="1">
    <location>
        <begin position="1"/>
        <end position="69"/>
    </location>
</feature>
<dbReference type="SMART" id="SM00228">
    <property type="entry name" value="PDZ"/>
    <property type="match status" value="1"/>
</dbReference>
<dbReference type="InterPro" id="IPR036034">
    <property type="entry name" value="PDZ_sf"/>
</dbReference>
<evidence type="ECO:0000313" key="3">
    <source>
        <dbReference type="EMBL" id="VDM20770.1"/>
    </source>
</evidence>
<evidence type="ECO:0000313" key="5">
    <source>
        <dbReference type="WBParaSite" id="TTAC_0000266601-mRNA-1"/>
    </source>
</evidence>
<proteinExistence type="predicted"/>
<feature type="compositionally biased region" description="Low complexity" evidence="1">
    <location>
        <begin position="247"/>
        <end position="265"/>
    </location>
</feature>
<gene>
    <name evidence="3" type="ORF">TTAC_LOCUS2651</name>
</gene>
<dbReference type="EMBL" id="UYWX01001332">
    <property type="protein sequence ID" value="VDM20770.1"/>
    <property type="molecule type" value="Genomic_DNA"/>
</dbReference>
<organism evidence="5">
    <name type="scientific">Hydatigena taeniaeformis</name>
    <name type="common">Feline tapeworm</name>
    <name type="synonym">Taenia taeniaeformis</name>
    <dbReference type="NCBI Taxonomy" id="6205"/>
    <lineage>
        <taxon>Eukaryota</taxon>
        <taxon>Metazoa</taxon>
        <taxon>Spiralia</taxon>
        <taxon>Lophotrochozoa</taxon>
        <taxon>Platyhelminthes</taxon>
        <taxon>Cestoda</taxon>
        <taxon>Eucestoda</taxon>
        <taxon>Cyclophyllidea</taxon>
        <taxon>Taeniidae</taxon>
        <taxon>Hydatigera</taxon>
    </lineage>
</organism>
<dbReference type="InterPro" id="IPR001478">
    <property type="entry name" value="PDZ"/>
</dbReference>
<dbReference type="Pfam" id="PF17820">
    <property type="entry name" value="PDZ_6"/>
    <property type="match status" value="1"/>
</dbReference>
<dbReference type="AlphaFoldDB" id="A0A0R3WPH6"/>
<dbReference type="STRING" id="6205.A0A0R3WPH6"/>
<evidence type="ECO:0000259" key="2">
    <source>
        <dbReference type="PROSITE" id="PS50106"/>
    </source>
</evidence>
<dbReference type="OrthoDB" id="6288359at2759"/>
<dbReference type="InterPro" id="IPR041489">
    <property type="entry name" value="PDZ_6"/>
</dbReference>
<dbReference type="SUPFAM" id="SSF50156">
    <property type="entry name" value="PDZ domain-like"/>
    <property type="match status" value="1"/>
</dbReference>
<feature type="region of interest" description="Disordered" evidence="1">
    <location>
        <begin position="242"/>
        <end position="277"/>
    </location>
</feature>
<feature type="compositionally biased region" description="Polar residues" evidence="1">
    <location>
        <begin position="1"/>
        <end position="11"/>
    </location>
</feature>
<reference evidence="5" key="1">
    <citation type="submission" date="2017-02" db="UniProtKB">
        <authorList>
            <consortium name="WormBaseParasite"/>
        </authorList>
    </citation>
    <scope>IDENTIFICATION</scope>
</reference>
<protein>
    <submittedName>
        <fullName evidence="5">PDZ domain-containing protein</fullName>
    </submittedName>
</protein>
<evidence type="ECO:0000313" key="4">
    <source>
        <dbReference type="Proteomes" id="UP000274429"/>
    </source>
</evidence>
<keyword evidence="4" id="KW-1185">Reference proteome</keyword>
<evidence type="ECO:0000256" key="1">
    <source>
        <dbReference type="SAM" id="MobiDB-lite"/>
    </source>
</evidence>
<reference evidence="3 4" key="2">
    <citation type="submission" date="2018-11" db="EMBL/GenBank/DDBJ databases">
        <authorList>
            <consortium name="Pathogen Informatics"/>
        </authorList>
    </citation>
    <scope>NUCLEOTIDE SEQUENCE [LARGE SCALE GENOMIC DNA]</scope>
</reference>
<dbReference type="Gene3D" id="2.30.42.10">
    <property type="match status" value="1"/>
</dbReference>
<dbReference type="WBParaSite" id="TTAC_0000266601-mRNA-1">
    <property type="protein sequence ID" value="TTAC_0000266601-mRNA-1"/>
    <property type="gene ID" value="TTAC_0000266601"/>
</dbReference>
<accession>A0A0R3WPH6</accession>
<dbReference type="Proteomes" id="UP000274429">
    <property type="component" value="Unassembled WGS sequence"/>
</dbReference>
<dbReference type="PROSITE" id="PS50106">
    <property type="entry name" value="PDZ"/>
    <property type="match status" value="1"/>
</dbReference>
<feature type="domain" description="PDZ" evidence="2">
    <location>
        <begin position="78"/>
        <end position="178"/>
    </location>
</feature>